<comment type="caution">
    <text evidence="1">The sequence shown here is derived from an EMBL/GenBank/DDBJ whole genome shotgun (WGS) entry which is preliminary data.</text>
</comment>
<feature type="non-terminal residue" evidence="1">
    <location>
        <position position="57"/>
    </location>
</feature>
<reference evidence="1" key="1">
    <citation type="submission" date="2022-07" db="EMBL/GenBank/DDBJ databases">
        <title>Phylogenomic reconstructions and comparative analyses of Kickxellomycotina fungi.</title>
        <authorList>
            <person name="Reynolds N.K."/>
            <person name="Stajich J.E."/>
            <person name="Barry K."/>
            <person name="Grigoriev I.V."/>
            <person name="Crous P."/>
            <person name="Smith M.E."/>
        </authorList>
    </citation>
    <scope>NUCLEOTIDE SEQUENCE</scope>
    <source>
        <strain evidence="1">CBS 190363</strain>
    </source>
</reference>
<dbReference type="Proteomes" id="UP001139981">
    <property type="component" value="Unassembled WGS sequence"/>
</dbReference>
<gene>
    <name evidence="1" type="ORF">IWW38_002923</name>
</gene>
<name>A0ACC1M1W8_9FUNG</name>
<evidence type="ECO:0000313" key="2">
    <source>
        <dbReference type="Proteomes" id="UP001139981"/>
    </source>
</evidence>
<sequence>MVKLTFTSNIDSTFDYDVDIPIGKVGFTAINEHLTSVKNFDMELVSFCHMSVTENTG</sequence>
<dbReference type="EMBL" id="JANBVB010000573">
    <property type="protein sequence ID" value="KAJ2893268.1"/>
    <property type="molecule type" value="Genomic_DNA"/>
</dbReference>
<keyword evidence="2" id="KW-1185">Reference proteome</keyword>
<organism evidence="1 2">
    <name type="scientific">Coemansia aciculifera</name>
    <dbReference type="NCBI Taxonomy" id="417176"/>
    <lineage>
        <taxon>Eukaryota</taxon>
        <taxon>Fungi</taxon>
        <taxon>Fungi incertae sedis</taxon>
        <taxon>Zoopagomycota</taxon>
        <taxon>Kickxellomycotina</taxon>
        <taxon>Kickxellomycetes</taxon>
        <taxon>Kickxellales</taxon>
        <taxon>Kickxellaceae</taxon>
        <taxon>Coemansia</taxon>
    </lineage>
</organism>
<protein>
    <submittedName>
        <fullName evidence="1">Uncharacterized protein</fullName>
    </submittedName>
</protein>
<accession>A0ACC1M1W8</accession>
<proteinExistence type="predicted"/>
<evidence type="ECO:0000313" key="1">
    <source>
        <dbReference type="EMBL" id="KAJ2893268.1"/>
    </source>
</evidence>